<evidence type="ECO:0000313" key="3">
    <source>
        <dbReference type="Proteomes" id="UP001159363"/>
    </source>
</evidence>
<keyword evidence="3" id="KW-1185">Reference proteome</keyword>
<name>A0ABQ9G9E8_9NEOP</name>
<feature type="compositionally biased region" description="Polar residues" evidence="1">
    <location>
        <begin position="616"/>
        <end position="632"/>
    </location>
</feature>
<accession>A0ABQ9G9E8</accession>
<feature type="compositionally biased region" description="Basic residues" evidence="1">
    <location>
        <begin position="760"/>
        <end position="771"/>
    </location>
</feature>
<dbReference type="Proteomes" id="UP001159363">
    <property type="component" value="Chromosome 13"/>
</dbReference>
<feature type="region of interest" description="Disordered" evidence="1">
    <location>
        <begin position="523"/>
        <end position="643"/>
    </location>
</feature>
<feature type="compositionally biased region" description="Low complexity" evidence="1">
    <location>
        <begin position="633"/>
        <end position="643"/>
    </location>
</feature>
<evidence type="ECO:0000313" key="2">
    <source>
        <dbReference type="EMBL" id="KAJ8869045.1"/>
    </source>
</evidence>
<feature type="region of interest" description="Disordered" evidence="1">
    <location>
        <begin position="936"/>
        <end position="967"/>
    </location>
</feature>
<evidence type="ECO:0000256" key="1">
    <source>
        <dbReference type="SAM" id="MobiDB-lite"/>
    </source>
</evidence>
<sequence>MKQRWNEREGKTEYPEKTCRPTALSARFSRVKIRGRPHRGIDPGSPWWEASSLTTTPPRPHQYYRVDCRLASKPNCQVLNGERRFEVLLASEAILPASVDGAHGISICFTSVFLINLGTPSGHRGGQGARQLTLHHVETGSISGGVAPRIFRMLESCRTMPLVGAFSRGTLRFVRPCIPVLSHTRLASPSSHFKISMVLHLTQPRTSASVRDYRGSETLGMPDKSLANCRSSTGRRWARTRPRLIAPCGSAWTTWVAPVTTPSADTRAFGIITTPAAGTSAMYVRTVVVGRKIARCLATRPQLFRAQTKYGSLLREVPSFVPLRILGYFTFSGTAVAEWLDCSPPTKANLIKSSSGSFRIFASGIRAGQCLWSAGFLGDLPFPSPLQSGVATYSPHFALIGSQDLDVKSRPNLFTLFTQSTFAASATGRSTTRPPAKGAVLKRLRGIISNRDYAACQRSLGLTSCVNRDDPCSHDSSATATFLTSAAVIVLSRQLRKSPRRKCVASPVRDVVSVLGGALANISPHSSGFTPSRPFSPRTPRPPSSRNLPPSSRLLHDIPAPPLHLSASPAGGGGAVTPAWRREARRADRLGEGDVSMECKGGGKWEIPEKTRRPAVSSSTTPSGEDSRATLQESSSGSPGWETSSLDCYTTAAPRSTCIHVVYYSALCKINIPTCEDLGATPPGIESGSPLWEASGLTTTPPFKVKTREPTIDYPCHSLELIAAEMCRFCTRAVPGTRAKTKAVARGCVGARGDPVASHTRTHAHTTHTRAHSLESARGQGDCHSTMKLGSQLECVGGKWEIPEKTRRPAASSSTIPSCEDSRMTLREWNSGSPVWETSSLDCYTTAAPRNVLYGVFCIPTYQSSIGPHHTLGVLTVLYDVHHWLVISHWGRTADHAPIKISLDGRINKEMRPAAMSEEYTTCIQVDLELSLPSDGVEDGSDCRRRLDKRPGLRERPADSRVKGDVA</sequence>
<feature type="compositionally biased region" description="Basic and acidic residues" evidence="1">
    <location>
        <begin position="601"/>
        <end position="612"/>
    </location>
</feature>
<feature type="region of interest" description="Disordered" evidence="1">
    <location>
        <begin position="755"/>
        <end position="782"/>
    </location>
</feature>
<feature type="compositionally biased region" description="Basic and acidic residues" evidence="1">
    <location>
        <begin position="580"/>
        <end position="592"/>
    </location>
</feature>
<protein>
    <submittedName>
        <fullName evidence="2">Uncharacterized protein</fullName>
    </submittedName>
</protein>
<comment type="caution">
    <text evidence="2">The sequence shown here is derived from an EMBL/GenBank/DDBJ whole genome shotgun (WGS) entry which is preliminary data.</text>
</comment>
<reference evidence="2 3" key="1">
    <citation type="submission" date="2023-02" db="EMBL/GenBank/DDBJ databases">
        <title>LHISI_Scaffold_Assembly.</title>
        <authorList>
            <person name="Stuart O.P."/>
            <person name="Cleave R."/>
            <person name="Magrath M.J.L."/>
            <person name="Mikheyev A.S."/>
        </authorList>
    </citation>
    <scope>NUCLEOTIDE SEQUENCE [LARGE SCALE GENOMIC DNA]</scope>
    <source>
        <strain evidence="2">Daus_M_001</strain>
        <tissue evidence="2">Leg muscle</tissue>
    </source>
</reference>
<gene>
    <name evidence="2" type="ORF">PR048_030596</name>
</gene>
<feature type="compositionally biased region" description="Basic and acidic residues" evidence="1">
    <location>
        <begin position="941"/>
        <end position="967"/>
    </location>
</feature>
<feature type="compositionally biased region" description="Low complexity" evidence="1">
    <location>
        <begin position="544"/>
        <end position="553"/>
    </location>
</feature>
<dbReference type="EMBL" id="JARBHB010000014">
    <property type="protein sequence ID" value="KAJ8869045.1"/>
    <property type="molecule type" value="Genomic_DNA"/>
</dbReference>
<organism evidence="2 3">
    <name type="scientific">Dryococelus australis</name>
    <dbReference type="NCBI Taxonomy" id="614101"/>
    <lineage>
        <taxon>Eukaryota</taxon>
        <taxon>Metazoa</taxon>
        <taxon>Ecdysozoa</taxon>
        <taxon>Arthropoda</taxon>
        <taxon>Hexapoda</taxon>
        <taxon>Insecta</taxon>
        <taxon>Pterygota</taxon>
        <taxon>Neoptera</taxon>
        <taxon>Polyneoptera</taxon>
        <taxon>Phasmatodea</taxon>
        <taxon>Verophasmatodea</taxon>
        <taxon>Anareolatae</taxon>
        <taxon>Phasmatidae</taxon>
        <taxon>Eurycanthinae</taxon>
        <taxon>Dryococelus</taxon>
    </lineage>
</organism>
<proteinExistence type="predicted"/>